<evidence type="ECO:0000313" key="2">
    <source>
        <dbReference type="Proteomes" id="UP000789396"/>
    </source>
</evidence>
<dbReference type="EMBL" id="CAJVPZ010041390">
    <property type="protein sequence ID" value="CAG8761553.1"/>
    <property type="molecule type" value="Genomic_DNA"/>
</dbReference>
<protein>
    <submittedName>
        <fullName evidence="1">16753_t:CDS:1</fullName>
    </submittedName>
</protein>
<accession>A0A9N9NUI4</accession>
<organism evidence="1 2">
    <name type="scientific">Racocetra fulgida</name>
    <dbReference type="NCBI Taxonomy" id="60492"/>
    <lineage>
        <taxon>Eukaryota</taxon>
        <taxon>Fungi</taxon>
        <taxon>Fungi incertae sedis</taxon>
        <taxon>Mucoromycota</taxon>
        <taxon>Glomeromycotina</taxon>
        <taxon>Glomeromycetes</taxon>
        <taxon>Diversisporales</taxon>
        <taxon>Gigasporaceae</taxon>
        <taxon>Racocetra</taxon>
    </lineage>
</organism>
<feature type="non-terminal residue" evidence="1">
    <location>
        <position position="1"/>
    </location>
</feature>
<reference evidence="1" key="1">
    <citation type="submission" date="2021-06" db="EMBL/GenBank/DDBJ databases">
        <authorList>
            <person name="Kallberg Y."/>
            <person name="Tangrot J."/>
            <person name="Rosling A."/>
        </authorList>
    </citation>
    <scope>NUCLEOTIDE SEQUENCE</scope>
    <source>
        <strain evidence="1">IN212</strain>
    </source>
</reference>
<keyword evidence="2" id="KW-1185">Reference proteome</keyword>
<dbReference type="AlphaFoldDB" id="A0A9N9NUI4"/>
<comment type="caution">
    <text evidence="1">The sequence shown here is derived from an EMBL/GenBank/DDBJ whole genome shotgun (WGS) entry which is preliminary data.</text>
</comment>
<dbReference type="Proteomes" id="UP000789396">
    <property type="component" value="Unassembled WGS sequence"/>
</dbReference>
<proteinExistence type="predicted"/>
<name>A0A9N9NUI4_9GLOM</name>
<gene>
    <name evidence="1" type="ORF">RFULGI_LOCUS14347</name>
</gene>
<evidence type="ECO:0000313" key="1">
    <source>
        <dbReference type="EMBL" id="CAG8761553.1"/>
    </source>
</evidence>
<sequence length="108" mass="12245">PNNYATISCKVYDLEIPHALLDTDYILADMPFFRACEKKEGGTSNPPSRKLKGRVQLNTSLSDFERYNSEKAGSENLDKLYNERVKISKKNIANSKRILEGRNSSAFL</sequence>